<proteinExistence type="predicted"/>
<name>A0A382PUI8_9ZZZZ</name>
<evidence type="ECO:0000313" key="2">
    <source>
        <dbReference type="EMBL" id="SVC76325.1"/>
    </source>
</evidence>
<dbReference type="EMBL" id="UINC01109475">
    <property type="protein sequence ID" value="SVC76325.1"/>
    <property type="molecule type" value="Genomic_DNA"/>
</dbReference>
<protein>
    <recommendedName>
        <fullName evidence="1">3-keto-alpha-glucoside-1,2-lyase/3-keto-2-hydroxy-glucal hydratase domain-containing protein</fullName>
    </recommendedName>
</protein>
<dbReference type="InterPro" id="IPR010496">
    <property type="entry name" value="AL/BT2_dom"/>
</dbReference>
<accession>A0A382PUI8</accession>
<reference evidence="2" key="1">
    <citation type="submission" date="2018-05" db="EMBL/GenBank/DDBJ databases">
        <authorList>
            <person name="Lanie J.A."/>
            <person name="Ng W.-L."/>
            <person name="Kazmierczak K.M."/>
            <person name="Andrzejewski T.M."/>
            <person name="Davidsen T.M."/>
            <person name="Wayne K.J."/>
            <person name="Tettelin H."/>
            <person name="Glass J.I."/>
            <person name="Rusch D."/>
            <person name="Podicherti R."/>
            <person name="Tsui H.-C.T."/>
            <person name="Winkler M.E."/>
        </authorList>
    </citation>
    <scope>NUCLEOTIDE SEQUENCE</scope>
</reference>
<organism evidence="2">
    <name type="scientific">marine metagenome</name>
    <dbReference type="NCBI Taxonomy" id="408172"/>
    <lineage>
        <taxon>unclassified sequences</taxon>
        <taxon>metagenomes</taxon>
        <taxon>ecological metagenomes</taxon>
    </lineage>
</organism>
<dbReference type="GO" id="GO:0016787">
    <property type="term" value="F:hydrolase activity"/>
    <property type="evidence" value="ECO:0007669"/>
    <property type="project" value="InterPro"/>
</dbReference>
<feature type="non-terminal residue" evidence="2">
    <location>
        <position position="1"/>
    </location>
</feature>
<gene>
    <name evidence="2" type="ORF">METZ01_LOCUS329179</name>
</gene>
<feature type="domain" description="3-keto-alpha-glucoside-1,2-lyase/3-keto-2-hydroxy-glucal hydratase" evidence="1">
    <location>
        <begin position="46"/>
        <end position="223"/>
    </location>
</feature>
<dbReference type="Gene3D" id="2.60.120.560">
    <property type="entry name" value="Exo-inulinase, domain 1"/>
    <property type="match status" value="1"/>
</dbReference>
<dbReference type="AlphaFoldDB" id="A0A382PUI8"/>
<dbReference type="Pfam" id="PF06439">
    <property type="entry name" value="3keto-disac_hyd"/>
    <property type="match status" value="1"/>
</dbReference>
<evidence type="ECO:0000259" key="1">
    <source>
        <dbReference type="Pfam" id="PF06439"/>
    </source>
</evidence>
<sequence length="225" mass="25450">HGPIVSLNGMKQLLLICAALALVSDSLVAVETQNPNRLSPEETKAGFHLLFNGVNLDGWKAQSEKNFRVKDGRIIADGTKGRSTMYYVGPKGEASFVNYELRLQVLTRKGANSGIYFRTKWQKNGYPDKFGYEAQIANTHKNRFKTGSIQKIRNITKSPVKDDEWFDYHIIAKGRSITLKLNGKVISEFVEPEDERKRKPTGGLIALQGHDPTVVEFRRIRIKKF</sequence>